<feature type="transmembrane region" description="Helical" evidence="2">
    <location>
        <begin position="121"/>
        <end position="145"/>
    </location>
</feature>
<keyword evidence="2" id="KW-0472">Membrane</keyword>
<sequence length="183" mass="19802">MNLQPCRNPAQRKHSHGAASAPSFIIPPLLSGVFHQAYGSAQMFPALTAHPITHGPALTAHPITHGPALTAHPITHGPVEIYPSVAEQATNYPDQLIVTTAAGDAINRTIEAIPVKTHDELLISIILGVCVSVALILILLGVVVFRRMFHHRGTYRTQEPKDAEDIILQPDPQQLDSSDEDED</sequence>
<gene>
    <name evidence="3" type="ORF">AMEX_G26072</name>
</gene>
<proteinExistence type="predicted"/>
<reference evidence="3 4" key="1">
    <citation type="submission" date="2021-07" db="EMBL/GenBank/DDBJ databases">
        <authorList>
            <person name="Imarazene B."/>
            <person name="Zahm M."/>
            <person name="Klopp C."/>
            <person name="Cabau C."/>
            <person name="Beille S."/>
            <person name="Jouanno E."/>
            <person name="Castinel A."/>
            <person name="Lluch J."/>
            <person name="Gil L."/>
            <person name="Kuchtly C."/>
            <person name="Lopez Roques C."/>
            <person name="Donnadieu C."/>
            <person name="Parrinello H."/>
            <person name="Journot L."/>
            <person name="Du K."/>
            <person name="Schartl M."/>
            <person name="Retaux S."/>
            <person name="Guiguen Y."/>
        </authorList>
    </citation>
    <scope>NUCLEOTIDE SEQUENCE [LARGE SCALE GENOMIC DNA]</scope>
    <source>
        <strain evidence="3">Pach_M1</strain>
        <tissue evidence="3">Testis</tissue>
    </source>
</reference>
<protein>
    <submittedName>
        <fullName evidence="3">Glycophorin-C-like isoform X1</fullName>
    </submittedName>
</protein>
<feature type="region of interest" description="Disordered" evidence="1">
    <location>
        <begin position="160"/>
        <end position="183"/>
    </location>
</feature>
<comment type="caution">
    <text evidence="3">The sequence shown here is derived from an EMBL/GenBank/DDBJ whole genome shotgun (WGS) entry which is preliminary data.</text>
</comment>
<dbReference type="Proteomes" id="UP000752171">
    <property type="component" value="Unassembled WGS sequence"/>
</dbReference>
<dbReference type="EMBL" id="JAICCE010000023">
    <property type="protein sequence ID" value="KAG9261096.1"/>
    <property type="molecule type" value="Genomic_DNA"/>
</dbReference>
<dbReference type="AlphaFoldDB" id="A0A8T2KVN4"/>
<name>A0A8T2KVN4_ASTMX</name>
<evidence type="ECO:0000256" key="2">
    <source>
        <dbReference type="SAM" id="Phobius"/>
    </source>
</evidence>
<keyword evidence="2" id="KW-1133">Transmembrane helix</keyword>
<evidence type="ECO:0000256" key="1">
    <source>
        <dbReference type="SAM" id="MobiDB-lite"/>
    </source>
</evidence>
<evidence type="ECO:0000313" key="3">
    <source>
        <dbReference type="EMBL" id="KAG9261096.1"/>
    </source>
</evidence>
<evidence type="ECO:0000313" key="4">
    <source>
        <dbReference type="Proteomes" id="UP000752171"/>
    </source>
</evidence>
<organism evidence="3 4">
    <name type="scientific">Astyanax mexicanus</name>
    <name type="common">Blind cave fish</name>
    <name type="synonym">Astyanax fasciatus mexicanus</name>
    <dbReference type="NCBI Taxonomy" id="7994"/>
    <lineage>
        <taxon>Eukaryota</taxon>
        <taxon>Metazoa</taxon>
        <taxon>Chordata</taxon>
        <taxon>Craniata</taxon>
        <taxon>Vertebrata</taxon>
        <taxon>Euteleostomi</taxon>
        <taxon>Actinopterygii</taxon>
        <taxon>Neopterygii</taxon>
        <taxon>Teleostei</taxon>
        <taxon>Ostariophysi</taxon>
        <taxon>Characiformes</taxon>
        <taxon>Characoidei</taxon>
        <taxon>Acestrorhamphidae</taxon>
        <taxon>Acestrorhamphinae</taxon>
        <taxon>Astyanax</taxon>
    </lineage>
</organism>
<accession>A0A8T2KVN4</accession>
<keyword evidence="2" id="KW-0812">Transmembrane</keyword>